<sequence length="48" mass="5541">GLDGDCYWSSSEVDAEEAWWQYFNNGVWVQENKTGTITRPDIRAARAF</sequence>
<dbReference type="EMBL" id="BARV01013577">
    <property type="protein sequence ID" value="GAI24094.1"/>
    <property type="molecule type" value="Genomic_DNA"/>
</dbReference>
<dbReference type="AlphaFoldDB" id="X1NZL5"/>
<reference evidence="1" key="1">
    <citation type="journal article" date="2014" name="Front. Microbiol.">
        <title>High frequency of phylogenetically diverse reductive dehalogenase-homologous genes in deep subseafloor sedimentary metagenomes.</title>
        <authorList>
            <person name="Kawai M."/>
            <person name="Futagami T."/>
            <person name="Toyoda A."/>
            <person name="Takaki Y."/>
            <person name="Nishi S."/>
            <person name="Hori S."/>
            <person name="Arai W."/>
            <person name="Tsubouchi T."/>
            <person name="Morono Y."/>
            <person name="Uchiyama I."/>
            <person name="Ito T."/>
            <person name="Fujiyama A."/>
            <person name="Inagaki F."/>
            <person name="Takami H."/>
        </authorList>
    </citation>
    <scope>NUCLEOTIDE SEQUENCE</scope>
    <source>
        <strain evidence="1">Expedition CK06-06</strain>
    </source>
</reference>
<name>X1NZL5_9ZZZZ</name>
<accession>X1NZL5</accession>
<proteinExistence type="predicted"/>
<evidence type="ECO:0008006" key="2">
    <source>
        <dbReference type="Google" id="ProtNLM"/>
    </source>
</evidence>
<feature type="non-terminal residue" evidence="1">
    <location>
        <position position="1"/>
    </location>
</feature>
<protein>
    <recommendedName>
        <fullName evidence="2">DUF1566 domain-containing protein</fullName>
    </recommendedName>
</protein>
<organism evidence="1">
    <name type="scientific">marine sediment metagenome</name>
    <dbReference type="NCBI Taxonomy" id="412755"/>
    <lineage>
        <taxon>unclassified sequences</taxon>
        <taxon>metagenomes</taxon>
        <taxon>ecological metagenomes</taxon>
    </lineage>
</organism>
<gene>
    <name evidence="1" type="ORF">S06H3_24419</name>
</gene>
<evidence type="ECO:0000313" key="1">
    <source>
        <dbReference type="EMBL" id="GAI24094.1"/>
    </source>
</evidence>
<comment type="caution">
    <text evidence="1">The sequence shown here is derived from an EMBL/GenBank/DDBJ whole genome shotgun (WGS) entry which is preliminary data.</text>
</comment>